<gene>
    <name evidence="1" type="ORF">NBRC111894_1229</name>
</gene>
<evidence type="ECO:0000313" key="2">
    <source>
        <dbReference type="Proteomes" id="UP000319716"/>
    </source>
</evidence>
<dbReference type="EMBL" id="BEXB01000007">
    <property type="protein sequence ID" value="GAY75675.1"/>
    <property type="molecule type" value="Genomic_DNA"/>
</dbReference>
<dbReference type="Proteomes" id="UP000319716">
    <property type="component" value="Unassembled WGS sequence"/>
</dbReference>
<dbReference type="AlphaFoldDB" id="A0A4Y1Z9I5"/>
<protein>
    <submittedName>
        <fullName evidence="1">Uncharacterized protein</fullName>
    </submittedName>
</protein>
<reference evidence="1 2" key="1">
    <citation type="submission" date="2017-11" db="EMBL/GenBank/DDBJ databases">
        <title>Draft Genome Sequence of Sporolactobacillus inulinus NBRC 111894 Isolated from Koso, a Japanese Sugar-Vegetable Fermented Beverage.</title>
        <authorList>
            <person name="Chiou T.Y."/>
            <person name="Oshima K."/>
            <person name="Suda W."/>
            <person name="Hattori M."/>
            <person name="Takahashi T."/>
        </authorList>
    </citation>
    <scope>NUCLEOTIDE SEQUENCE [LARGE SCALE GENOMIC DNA]</scope>
    <source>
        <strain evidence="1 2">NBRC111894</strain>
    </source>
</reference>
<evidence type="ECO:0000313" key="1">
    <source>
        <dbReference type="EMBL" id="GAY75675.1"/>
    </source>
</evidence>
<comment type="caution">
    <text evidence="1">The sequence shown here is derived from an EMBL/GenBank/DDBJ whole genome shotgun (WGS) entry which is preliminary data.</text>
</comment>
<name>A0A4Y1Z9I5_9BACL</name>
<sequence>MLTFIKQLLFRSTKDKPLGVEEITASADFGSAPSHVK</sequence>
<proteinExistence type="predicted"/>
<organism evidence="1 2">
    <name type="scientific">Sporolactobacillus inulinus</name>
    <dbReference type="NCBI Taxonomy" id="2078"/>
    <lineage>
        <taxon>Bacteria</taxon>
        <taxon>Bacillati</taxon>
        <taxon>Bacillota</taxon>
        <taxon>Bacilli</taxon>
        <taxon>Bacillales</taxon>
        <taxon>Sporolactobacillaceae</taxon>
        <taxon>Sporolactobacillus</taxon>
    </lineage>
</organism>
<accession>A0A4Y1Z9I5</accession>